<feature type="domain" description="HTH merR-type" evidence="1">
    <location>
        <begin position="5"/>
        <end position="50"/>
    </location>
</feature>
<dbReference type="Proteomes" id="UP000178492">
    <property type="component" value="Unassembled WGS sequence"/>
</dbReference>
<dbReference type="InterPro" id="IPR009061">
    <property type="entry name" value="DNA-bd_dom_put_sf"/>
</dbReference>
<dbReference type="InterPro" id="IPR000551">
    <property type="entry name" value="MerR-type_HTH_dom"/>
</dbReference>
<dbReference type="AlphaFoldDB" id="A0A1F5GJH7"/>
<organism evidence="2 3">
    <name type="scientific">Candidatus Curtissbacteria bacterium RIFCSPHIGHO2_02_FULL_40_17</name>
    <dbReference type="NCBI Taxonomy" id="1797715"/>
    <lineage>
        <taxon>Bacteria</taxon>
        <taxon>Candidatus Curtissiibacteriota</taxon>
    </lineage>
</organism>
<dbReference type="Pfam" id="PF00376">
    <property type="entry name" value="MerR"/>
    <property type="match status" value="1"/>
</dbReference>
<name>A0A1F5GJH7_9BACT</name>
<evidence type="ECO:0000259" key="1">
    <source>
        <dbReference type="PROSITE" id="PS50937"/>
    </source>
</evidence>
<protein>
    <recommendedName>
        <fullName evidence="1">HTH merR-type domain-containing protein</fullName>
    </recommendedName>
</protein>
<dbReference type="GO" id="GO:0006355">
    <property type="term" value="P:regulation of DNA-templated transcription"/>
    <property type="evidence" value="ECO:0007669"/>
    <property type="project" value="InterPro"/>
</dbReference>
<evidence type="ECO:0000313" key="3">
    <source>
        <dbReference type="Proteomes" id="UP000178492"/>
    </source>
</evidence>
<sequence length="244" mass="27102">MQNKLISIGDAAKLLGISIDTLRRWDSAGRVHSIRSGPLGHRYFLQADIQQFLQDVDSIARHWVEASQAAEPSPEMYCQTRDVFQARLEQFQSQLSRIAPSSKASLVTAAAGEIGNNSFDHNLGNWPDITGILFSYDMKNKKVVLADRGLGILATLKRVLPGLTNADEALKVAFTETISGRYPETRGNGLKFVRSIIVDNPLTLYFQTGDSYLYLKEHDTDINVQHAKTSIRGCFVTIGFKSLL</sequence>
<proteinExistence type="predicted"/>
<gene>
    <name evidence="2" type="ORF">A3D81_03115</name>
</gene>
<dbReference type="GO" id="GO:0003677">
    <property type="term" value="F:DNA binding"/>
    <property type="evidence" value="ECO:0007669"/>
    <property type="project" value="InterPro"/>
</dbReference>
<dbReference type="SUPFAM" id="SSF46955">
    <property type="entry name" value="Putative DNA-binding domain"/>
    <property type="match status" value="1"/>
</dbReference>
<comment type="caution">
    <text evidence="2">The sequence shown here is derived from an EMBL/GenBank/DDBJ whole genome shotgun (WGS) entry which is preliminary data.</text>
</comment>
<dbReference type="PROSITE" id="PS50937">
    <property type="entry name" value="HTH_MERR_2"/>
    <property type="match status" value="1"/>
</dbReference>
<accession>A0A1F5GJH7</accession>
<reference evidence="2 3" key="1">
    <citation type="journal article" date="2016" name="Nat. Commun.">
        <title>Thousands of microbial genomes shed light on interconnected biogeochemical processes in an aquifer system.</title>
        <authorList>
            <person name="Anantharaman K."/>
            <person name="Brown C.T."/>
            <person name="Hug L.A."/>
            <person name="Sharon I."/>
            <person name="Castelle C.J."/>
            <person name="Probst A.J."/>
            <person name="Thomas B.C."/>
            <person name="Singh A."/>
            <person name="Wilkins M.J."/>
            <person name="Karaoz U."/>
            <person name="Brodie E.L."/>
            <person name="Williams K.H."/>
            <person name="Hubbard S.S."/>
            <person name="Banfield J.F."/>
        </authorList>
    </citation>
    <scope>NUCLEOTIDE SEQUENCE [LARGE SCALE GENOMIC DNA]</scope>
</reference>
<dbReference type="Gene3D" id="1.10.1660.10">
    <property type="match status" value="1"/>
</dbReference>
<evidence type="ECO:0000313" key="2">
    <source>
        <dbReference type="EMBL" id="OGD92031.1"/>
    </source>
</evidence>
<dbReference type="EMBL" id="MFBE01000005">
    <property type="protein sequence ID" value="OGD92031.1"/>
    <property type="molecule type" value="Genomic_DNA"/>
</dbReference>
<dbReference type="CDD" id="cd04762">
    <property type="entry name" value="HTH_MerR-trunc"/>
    <property type="match status" value="1"/>
</dbReference>